<gene>
    <name evidence="1" type="ORF">FRZ32_05930</name>
</gene>
<accession>A0A5C6TTA7</accession>
<dbReference type="AlphaFoldDB" id="A0A5C6TTA7"/>
<organism evidence="1 2">
    <name type="scientific">Allosphingosinicella ginsenosidimutans</name>
    <dbReference type="NCBI Taxonomy" id="1176539"/>
    <lineage>
        <taxon>Bacteria</taxon>
        <taxon>Pseudomonadati</taxon>
        <taxon>Pseudomonadota</taxon>
        <taxon>Alphaproteobacteria</taxon>
        <taxon>Sphingomonadales</taxon>
        <taxon>Sphingomonadaceae</taxon>
        <taxon>Allosphingosinicella</taxon>
    </lineage>
</organism>
<dbReference type="RefSeq" id="WP_147042652.1">
    <property type="nucleotide sequence ID" value="NZ_BAABIR010000006.1"/>
</dbReference>
<reference evidence="1 2" key="1">
    <citation type="journal article" date="2015" name="J. Microbiol.">
        <title>Sphingosinicella ginsenosidimutans sp. nov., with ginsenoside converting activity.</title>
        <authorList>
            <person name="Kim J.K."/>
            <person name="Kang M.S."/>
            <person name="Park S.C."/>
            <person name="Kim K.M."/>
            <person name="Choi K."/>
            <person name="Yoon M.H."/>
            <person name="Im W.T."/>
        </authorList>
    </citation>
    <scope>NUCLEOTIDE SEQUENCE [LARGE SCALE GENOMIC DNA]</scope>
    <source>
        <strain evidence="1 2">BS-11</strain>
    </source>
</reference>
<proteinExistence type="predicted"/>
<dbReference type="Proteomes" id="UP000321249">
    <property type="component" value="Unassembled WGS sequence"/>
</dbReference>
<keyword evidence="2" id="KW-1185">Reference proteome</keyword>
<comment type="caution">
    <text evidence="1">The sequence shown here is derived from an EMBL/GenBank/DDBJ whole genome shotgun (WGS) entry which is preliminary data.</text>
</comment>
<evidence type="ECO:0000313" key="1">
    <source>
        <dbReference type="EMBL" id="TXC63241.1"/>
    </source>
</evidence>
<name>A0A5C6TTA7_9SPHN</name>
<sequence length="217" mass="23796">MSELADRERRVRRGWAAPGGSHDLVIRLLKVGLPAAIGVTLAFLAFSPLENKKEVSFILNKNTAQHAEERMRAAAAEYRGQDNKGRPFVLNAASAIQRSSAERIVDIHGVTARMDLESGRADLAAPHARYDIDNDLVDVVGPVRLTTADGYRMDTRDVRVDLRARQMTSRGAVDGQIPLGNFSAGQMRAELGDRRVILTGGAHLRIVPANQPRRTAR</sequence>
<dbReference type="OrthoDB" id="7423492at2"/>
<dbReference type="EMBL" id="VOQQ01000001">
    <property type="protein sequence ID" value="TXC63241.1"/>
    <property type="molecule type" value="Genomic_DNA"/>
</dbReference>
<protein>
    <submittedName>
        <fullName evidence="1">LPS export ABC transporter periplasmic protein LptC</fullName>
    </submittedName>
</protein>
<evidence type="ECO:0000313" key="2">
    <source>
        <dbReference type="Proteomes" id="UP000321249"/>
    </source>
</evidence>